<name>A0A4Y2J1C5_ARAVE</name>
<sequence>MTTSQFIGLEEYAAGLMNTRTPYCIYLDWPAISSDLNRIENLWDMLKQRVKRRNQYPSNLVDFRDQILSEWLKLDATYLQNLVHSLPIRIQAVIKSRGGVARY</sequence>
<proteinExistence type="predicted"/>
<dbReference type="InterPro" id="IPR036397">
    <property type="entry name" value="RNaseH_sf"/>
</dbReference>
<protein>
    <recommendedName>
        <fullName evidence="3">Tc1-like transposase DDE domain-containing protein</fullName>
    </recommendedName>
</protein>
<dbReference type="GO" id="GO:0003676">
    <property type="term" value="F:nucleic acid binding"/>
    <property type="evidence" value="ECO:0007669"/>
    <property type="project" value="InterPro"/>
</dbReference>
<dbReference type="Gene3D" id="3.30.420.10">
    <property type="entry name" value="Ribonuclease H-like superfamily/Ribonuclease H"/>
    <property type="match status" value="1"/>
</dbReference>
<keyword evidence="2" id="KW-1185">Reference proteome</keyword>
<dbReference type="OrthoDB" id="9996331at2759"/>
<organism evidence="1 2">
    <name type="scientific">Araneus ventricosus</name>
    <name type="common">Orbweaver spider</name>
    <name type="synonym">Epeira ventricosa</name>
    <dbReference type="NCBI Taxonomy" id="182803"/>
    <lineage>
        <taxon>Eukaryota</taxon>
        <taxon>Metazoa</taxon>
        <taxon>Ecdysozoa</taxon>
        <taxon>Arthropoda</taxon>
        <taxon>Chelicerata</taxon>
        <taxon>Arachnida</taxon>
        <taxon>Araneae</taxon>
        <taxon>Araneomorphae</taxon>
        <taxon>Entelegynae</taxon>
        <taxon>Araneoidea</taxon>
        <taxon>Araneidae</taxon>
        <taxon>Araneus</taxon>
    </lineage>
</organism>
<evidence type="ECO:0008006" key="3">
    <source>
        <dbReference type="Google" id="ProtNLM"/>
    </source>
</evidence>
<dbReference type="Proteomes" id="UP000499080">
    <property type="component" value="Unassembled WGS sequence"/>
</dbReference>
<dbReference type="AlphaFoldDB" id="A0A4Y2J1C5"/>
<gene>
    <name evidence="1" type="ORF">AVEN_236590_1</name>
</gene>
<dbReference type="EMBL" id="BGPR01003120">
    <property type="protein sequence ID" value="GBM83937.1"/>
    <property type="molecule type" value="Genomic_DNA"/>
</dbReference>
<evidence type="ECO:0000313" key="1">
    <source>
        <dbReference type="EMBL" id="GBM83937.1"/>
    </source>
</evidence>
<comment type="caution">
    <text evidence="1">The sequence shown here is derived from an EMBL/GenBank/DDBJ whole genome shotgun (WGS) entry which is preliminary data.</text>
</comment>
<evidence type="ECO:0000313" key="2">
    <source>
        <dbReference type="Proteomes" id="UP000499080"/>
    </source>
</evidence>
<accession>A0A4Y2J1C5</accession>
<reference evidence="1 2" key="1">
    <citation type="journal article" date="2019" name="Sci. Rep.">
        <title>Orb-weaving spider Araneus ventricosus genome elucidates the spidroin gene catalogue.</title>
        <authorList>
            <person name="Kono N."/>
            <person name="Nakamura H."/>
            <person name="Ohtoshi R."/>
            <person name="Moran D.A.P."/>
            <person name="Shinohara A."/>
            <person name="Yoshida Y."/>
            <person name="Fujiwara M."/>
            <person name="Mori M."/>
            <person name="Tomita M."/>
            <person name="Arakawa K."/>
        </authorList>
    </citation>
    <scope>NUCLEOTIDE SEQUENCE [LARGE SCALE GENOMIC DNA]</scope>
</reference>